<feature type="region of interest" description="Disordered" evidence="1">
    <location>
        <begin position="1"/>
        <end position="20"/>
    </location>
</feature>
<reference evidence="2" key="2">
    <citation type="journal article" date="2023" name="Science">
        <title>Genomic signatures of disease resistance in endangered staghorn corals.</title>
        <authorList>
            <person name="Vollmer S.V."/>
            <person name="Selwyn J.D."/>
            <person name="Despard B.A."/>
            <person name="Roesel C.L."/>
        </authorList>
    </citation>
    <scope>NUCLEOTIDE SEQUENCE</scope>
    <source>
        <strain evidence="2">K2</strain>
    </source>
</reference>
<accession>A0AAD9Q911</accession>
<comment type="caution">
    <text evidence="2">The sequence shown here is derived from an EMBL/GenBank/DDBJ whole genome shotgun (WGS) entry which is preliminary data.</text>
</comment>
<feature type="compositionally biased region" description="Basic and acidic residues" evidence="1">
    <location>
        <begin position="1"/>
        <end position="17"/>
    </location>
</feature>
<gene>
    <name evidence="2" type="ORF">P5673_021448</name>
</gene>
<evidence type="ECO:0000313" key="2">
    <source>
        <dbReference type="EMBL" id="KAK2556540.1"/>
    </source>
</evidence>
<evidence type="ECO:0000313" key="3">
    <source>
        <dbReference type="Proteomes" id="UP001249851"/>
    </source>
</evidence>
<proteinExistence type="predicted"/>
<reference evidence="2" key="1">
    <citation type="journal article" date="2023" name="G3 (Bethesda)">
        <title>Whole genome assembly and annotation of the endangered Caribbean coral Acropora cervicornis.</title>
        <authorList>
            <person name="Selwyn J.D."/>
            <person name="Vollmer S.V."/>
        </authorList>
    </citation>
    <scope>NUCLEOTIDE SEQUENCE</scope>
    <source>
        <strain evidence="2">K2</strain>
    </source>
</reference>
<evidence type="ECO:0000256" key="1">
    <source>
        <dbReference type="SAM" id="MobiDB-lite"/>
    </source>
</evidence>
<name>A0AAD9Q911_ACRCE</name>
<sequence length="121" mass="13843">MKEHKDNSQTNKNEKLMGVKSHQLLVDKTNTILMKENASNPDEQVVLRSFLYQTTELKKGSEHSFALAYRSCLVRVSAEPTKLKISVALHVRLTSKSEQPPTLANTKYDIKSVFDFRLQFC</sequence>
<organism evidence="2 3">
    <name type="scientific">Acropora cervicornis</name>
    <name type="common">Staghorn coral</name>
    <dbReference type="NCBI Taxonomy" id="6130"/>
    <lineage>
        <taxon>Eukaryota</taxon>
        <taxon>Metazoa</taxon>
        <taxon>Cnidaria</taxon>
        <taxon>Anthozoa</taxon>
        <taxon>Hexacorallia</taxon>
        <taxon>Scleractinia</taxon>
        <taxon>Astrocoeniina</taxon>
        <taxon>Acroporidae</taxon>
        <taxon>Acropora</taxon>
    </lineage>
</organism>
<keyword evidence="3" id="KW-1185">Reference proteome</keyword>
<dbReference type="Proteomes" id="UP001249851">
    <property type="component" value="Unassembled WGS sequence"/>
</dbReference>
<protein>
    <submittedName>
        <fullName evidence="2">Uncharacterized protein</fullName>
    </submittedName>
</protein>
<dbReference type="AlphaFoldDB" id="A0AAD9Q911"/>
<dbReference type="EMBL" id="JARQWQ010000055">
    <property type="protein sequence ID" value="KAK2556540.1"/>
    <property type="molecule type" value="Genomic_DNA"/>
</dbReference>